<reference evidence="1" key="1">
    <citation type="submission" date="2014-09" db="EMBL/GenBank/DDBJ databases">
        <authorList>
            <person name="Magalhaes I.L.F."/>
            <person name="Oliveira U."/>
            <person name="Santos F.R."/>
            <person name="Vidigal T.H.D.A."/>
            <person name="Brescovit A.D."/>
            <person name="Santos A.J."/>
        </authorList>
    </citation>
    <scope>NUCLEOTIDE SEQUENCE</scope>
    <source>
        <tissue evidence="1">Shoot tissue taken approximately 20 cm above the soil surface</tissue>
    </source>
</reference>
<dbReference type="EMBL" id="GBRH01272134">
    <property type="protein sequence ID" value="JAD25761.1"/>
    <property type="molecule type" value="Transcribed_RNA"/>
</dbReference>
<sequence length="25" mass="2874">MQSYLCCKISEGWLTVSHICLDKDT</sequence>
<evidence type="ECO:0000313" key="1">
    <source>
        <dbReference type="EMBL" id="JAD25761.1"/>
    </source>
</evidence>
<reference evidence="1" key="2">
    <citation type="journal article" date="2015" name="Data Brief">
        <title>Shoot transcriptome of the giant reed, Arundo donax.</title>
        <authorList>
            <person name="Barrero R.A."/>
            <person name="Guerrero F.D."/>
            <person name="Moolhuijzen P."/>
            <person name="Goolsby J.A."/>
            <person name="Tidwell J."/>
            <person name="Bellgard S.E."/>
            <person name="Bellgard M.I."/>
        </authorList>
    </citation>
    <scope>NUCLEOTIDE SEQUENCE</scope>
    <source>
        <tissue evidence="1">Shoot tissue taken approximately 20 cm above the soil surface</tissue>
    </source>
</reference>
<accession>A0A0A8YIF6</accession>
<name>A0A0A8YIF6_ARUDO</name>
<protein>
    <submittedName>
        <fullName evidence="1">Uncharacterized protein</fullName>
    </submittedName>
</protein>
<proteinExistence type="predicted"/>
<dbReference type="AlphaFoldDB" id="A0A0A8YIF6"/>
<organism evidence="1">
    <name type="scientific">Arundo donax</name>
    <name type="common">Giant reed</name>
    <name type="synonym">Donax arundinaceus</name>
    <dbReference type="NCBI Taxonomy" id="35708"/>
    <lineage>
        <taxon>Eukaryota</taxon>
        <taxon>Viridiplantae</taxon>
        <taxon>Streptophyta</taxon>
        <taxon>Embryophyta</taxon>
        <taxon>Tracheophyta</taxon>
        <taxon>Spermatophyta</taxon>
        <taxon>Magnoliopsida</taxon>
        <taxon>Liliopsida</taxon>
        <taxon>Poales</taxon>
        <taxon>Poaceae</taxon>
        <taxon>PACMAD clade</taxon>
        <taxon>Arundinoideae</taxon>
        <taxon>Arundineae</taxon>
        <taxon>Arundo</taxon>
    </lineage>
</organism>